<protein>
    <recommendedName>
        <fullName evidence="2">SAM-dependent methyltransferase</fullName>
    </recommendedName>
</protein>
<reference evidence="1" key="1">
    <citation type="submission" date="2024-03" db="EMBL/GenBank/DDBJ databases">
        <title>Diverse circular DNA viruses in blood, oral, and fecal samples of captive lemurs.</title>
        <authorList>
            <person name="Paietta E.N."/>
            <person name="Kraberger S."/>
            <person name="Lund M.C."/>
            <person name="Custer J.M."/>
            <person name="Vargas K.M."/>
            <person name="Ehmke E.E."/>
            <person name="Yoder A.D."/>
            <person name="Varsani A."/>
        </authorList>
    </citation>
    <scope>NUCLEOTIDE SEQUENCE</scope>
    <source>
        <strain evidence="1">Duke_24FS_3</strain>
    </source>
</reference>
<name>A0AAU8AZJ7_9CAUD</name>
<proteinExistence type="predicted"/>
<dbReference type="EMBL" id="PP511521">
    <property type="protein sequence ID" value="XCD05048.1"/>
    <property type="molecule type" value="Genomic_DNA"/>
</dbReference>
<evidence type="ECO:0000313" key="1">
    <source>
        <dbReference type="EMBL" id="XCD05048.1"/>
    </source>
</evidence>
<evidence type="ECO:0008006" key="2">
    <source>
        <dbReference type="Google" id="ProtNLM"/>
    </source>
</evidence>
<accession>A0AAU8AZJ7</accession>
<sequence length="190" mass="22302">MYNRKYSTHIFEKSSIRQQAIQDLEHVCVLDCFHGKGEIWENMHKLSKIDKVQGIEKNKKLHSCFDTLYGDNLKLLKTIDIDEYNVIDLDAFGSPFKQMDIIFARAQKPKVIIYTFCFSGMSGVPQEISRAKNIQKKCKTIINGYLDEMFSAYLKLHGVTEWYDITIKQNLRKSYGYFIYDSKKDLTRNQ</sequence>
<organism evidence="1">
    <name type="scientific">Dulem virus 36</name>
    <dbReference type="NCBI Taxonomy" id="3145754"/>
    <lineage>
        <taxon>Viruses</taxon>
        <taxon>Duplodnaviria</taxon>
        <taxon>Heunggongvirae</taxon>
        <taxon>Uroviricota</taxon>
        <taxon>Caudoviricetes</taxon>
    </lineage>
</organism>